<keyword evidence="2" id="KW-1133">Transmembrane helix</keyword>
<protein>
    <submittedName>
        <fullName evidence="5">Uncharacterized protein</fullName>
    </submittedName>
</protein>
<dbReference type="EMBL" id="RCMK01000817">
    <property type="protein sequence ID" value="KAG2911432.1"/>
    <property type="molecule type" value="Genomic_DNA"/>
</dbReference>
<dbReference type="Proteomes" id="UP000251314">
    <property type="component" value="Unassembled WGS sequence"/>
</dbReference>
<name>A0A329SM21_9STRA</name>
<evidence type="ECO:0000313" key="3">
    <source>
        <dbReference type="EMBL" id="KAG2911432.1"/>
    </source>
</evidence>
<evidence type="ECO:0000313" key="6">
    <source>
        <dbReference type="Proteomes" id="UP000251314"/>
    </source>
</evidence>
<reference evidence="4" key="2">
    <citation type="submission" date="2018-05" db="EMBL/GenBank/DDBJ databases">
        <title>Effector identification in a new, highly contiguous assembly of the strawberry crown rot pathogen Phytophthora cactorum.</title>
        <authorList>
            <person name="Armitage A.D."/>
            <person name="Nellist C.F."/>
            <person name="Bates H."/>
            <person name="Vickerstaff R.J."/>
            <person name="Harrison R.J."/>
        </authorList>
    </citation>
    <scope>NUCLEOTIDE SEQUENCE</scope>
    <source>
        <strain evidence="3">4040</strain>
        <strain evidence="4">P421</strain>
    </source>
</reference>
<feature type="compositionally biased region" description="Polar residues" evidence="1">
    <location>
        <begin position="64"/>
        <end position="90"/>
    </location>
</feature>
<sequence length="745" mass="83131">MVRRTPQRPDRCMERHVADVCTCLEGDVRLMSRQVSRGDEQLPVPSIVVLFPAQTVGNAHIADNANNPSPSDAHNSTNSKTPANESSGSVDSYEATMRQALDKLAAIRFEPRSTLSCCDAYISLSRVSSLRRREKIPSCVPARDVSEAYAMPKFELIFTNVKVKNELLELCAQAFSSEPNDTFQRVDQCVHNVMAKLGVTIPQQPRSVSIDLNFSRSLLRVANCKAGIQKVLVAASNRYETMNSAKVLFLVRCLDLSDTTIAELDLSPLAEIVALPALTISTLKLNWVFTAKASKRFMRSFCDFVSACFAISPTEAPVTTHLTKLSLDSSLLSSFQLGSLLSALHEGNSRSGVRDLSLRGLEGSDSWLWLAFGIFHPESKSPIERLDLSYCVLRLEDVEIVHNLLKSTDYSACLMQKNIASEPAHNPPSHWALLPAGTHLEIPRGTKKYFRGRPAPALTLDTELWCEVLDSGASWTCVLVPAYGKLYVKNSKIIQVEARARNHHSSKLKELTMTGVQSRPQVLRARENGTLYGSLGVQHNDRVLSAWVKLVGQSLETLRLRKNGLRTNTLAIILEACPLIKNLDVTECELTDIGPITRAFRGDSCTLTTLKAADNHISAASQEDFFRLLKDPECDSIRHLQVLHLEGNPTSPGNRILNVLHSSLRRNTTLRYLILSMNRRHTLSRDLRWRFDRDHHGSRLGHENLSFQHRLAVLSVAMVTTLPTAVIVIIFNFAKREVYRQVLWE</sequence>
<gene>
    <name evidence="5" type="ORF">PC110_g5936</name>
    <name evidence="3" type="ORF">PC117_g19176</name>
    <name evidence="4" type="ORF">PC129_g16553</name>
</gene>
<dbReference type="VEuPathDB" id="FungiDB:PC110_g5936"/>
<keyword evidence="2" id="KW-0472">Membrane</keyword>
<feature type="region of interest" description="Disordered" evidence="1">
    <location>
        <begin position="60"/>
        <end position="91"/>
    </location>
</feature>
<evidence type="ECO:0000313" key="5">
    <source>
        <dbReference type="EMBL" id="RAW37819.1"/>
    </source>
</evidence>
<dbReference type="EMBL" id="RCMV01000831">
    <property type="protein sequence ID" value="KAG3212490.1"/>
    <property type="molecule type" value="Genomic_DNA"/>
</dbReference>
<dbReference type="Proteomes" id="UP000736787">
    <property type="component" value="Unassembled WGS sequence"/>
</dbReference>
<comment type="caution">
    <text evidence="5">The sequence shown here is derived from an EMBL/GenBank/DDBJ whole genome shotgun (WGS) entry which is preliminary data.</text>
</comment>
<dbReference type="SUPFAM" id="SSF52047">
    <property type="entry name" value="RNI-like"/>
    <property type="match status" value="1"/>
</dbReference>
<dbReference type="STRING" id="29920.A0A329SM21"/>
<evidence type="ECO:0000256" key="1">
    <source>
        <dbReference type="SAM" id="MobiDB-lite"/>
    </source>
</evidence>
<accession>A0A329SM21</accession>
<feature type="transmembrane region" description="Helical" evidence="2">
    <location>
        <begin position="711"/>
        <end position="734"/>
    </location>
</feature>
<dbReference type="Gene3D" id="3.80.10.10">
    <property type="entry name" value="Ribonuclease Inhibitor"/>
    <property type="match status" value="1"/>
</dbReference>
<dbReference type="OrthoDB" id="127115at2759"/>
<evidence type="ECO:0000256" key="2">
    <source>
        <dbReference type="SAM" id="Phobius"/>
    </source>
</evidence>
<evidence type="ECO:0000313" key="4">
    <source>
        <dbReference type="EMBL" id="KAG3212490.1"/>
    </source>
</evidence>
<organism evidence="5 6">
    <name type="scientific">Phytophthora cactorum</name>
    <dbReference type="NCBI Taxonomy" id="29920"/>
    <lineage>
        <taxon>Eukaryota</taxon>
        <taxon>Sar</taxon>
        <taxon>Stramenopiles</taxon>
        <taxon>Oomycota</taxon>
        <taxon>Peronosporomycetes</taxon>
        <taxon>Peronosporales</taxon>
        <taxon>Peronosporaceae</taxon>
        <taxon>Phytophthora</taxon>
    </lineage>
</organism>
<dbReference type="EMBL" id="MJFZ01000103">
    <property type="protein sequence ID" value="RAW37819.1"/>
    <property type="molecule type" value="Genomic_DNA"/>
</dbReference>
<dbReference type="InterPro" id="IPR032675">
    <property type="entry name" value="LRR_dom_sf"/>
</dbReference>
<dbReference type="Proteomes" id="UP000760860">
    <property type="component" value="Unassembled WGS sequence"/>
</dbReference>
<proteinExistence type="predicted"/>
<keyword evidence="6" id="KW-1185">Reference proteome</keyword>
<dbReference type="AlphaFoldDB" id="A0A329SM21"/>
<reference evidence="5 6" key="1">
    <citation type="submission" date="2018-01" db="EMBL/GenBank/DDBJ databases">
        <title>Draft genome of the strawberry crown rot pathogen Phytophthora cactorum.</title>
        <authorList>
            <person name="Armitage A.D."/>
            <person name="Lysoe E."/>
            <person name="Nellist C.F."/>
            <person name="Harrison R.J."/>
            <person name="Brurberg M.B."/>
        </authorList>
    </citation>
    <scope>NUCLEOTIDE SEQUENCE [LARGE SCALE GENOMIC DNA]</scope>
    <source>
        <strain evidence="5 6">10300</strain>
    </source>
</reference>
<keyword evidence="2" id="KW-0812">Transmembrane</keyword>